<sequence>MGEARGFSDDFCFLCFLNIKLTPKDKNGIADSEARNTLNFSDNFGQTPLHRACIDSNYDDVYELLHNSKVVVEVNATDYIGRTPLHYACEAGPPNKITASLTEVTS</sequence>
<name>A0A1X7UDH7_AMPQE</name>
<protein>
    <submittedName>
        <fullName evidence="1">Uncharacterized protein</fullName>
    </submittedName>
</protein>
<dbReference type="SUPFAM" id="SSF48403">
    <property type="entry name" value="Ankyrin repeat"/>
    <property type="match status" value="1"/>
</dbReference>
<proteinExistence type="predicted"/>
<evidence type="ECO:0000313" key="1">
    <source>
        <dbReference type="EnsemblMetazoa" id="Aqu2.1.25551_001"/>
    </source>
</evidence>
<accession>A0A1X7UDH7</accession>
<dbReference type="InterPro" id="IPR002110">
    <property type="entry name" value="Ankyrin_rpt"/>
</dbReference>
<reference evidence="1" key="1">
    <citation type="submission" date="2017-05" db="UniProtKB">
        <authorList>
            <consortium name="EnsemblMetazoa"/>
        </authorList>
    </citation>
    <scope>IDENTIFICATION</scope>
</reference>
<organism evidence="1">
    <name type="scientific">Amphimedon queenslandica</name>
    <name type="common">Sponge</name>
    <dbReference type="NCBI Taxonomy" id="400682"/>
    <lineage>
        <taxon>Eukaryota</taxon>
        <taxon>Metazoa</taxon>
        <taxon>Porifera</taxon>
        <taxon>Demospongiae</taxon>
        <taxon>Heteroscleromorpha</taxon>
        <taxon>Haplosclerida</taxon>
        <taxon>Niphatidae</taxon>
        <taxon>Amphimedon</taxon>
    </lineage>
</organism>
<dbReference type="Pfam" id="PF12796">
    <property type="entry name" value="Ank_2"/>
    <property type="match status" value="1"/>
</dbReference>
<dbReference type="AlphaFoldDB" id="A0A1X7UDH7"/>
<dbReference type="EnsemblMetazoa" id="Aqu2.1.25551_001">
    <property type="protein sequence ID" value="Aqu2.1.25551_001"/>
    <property type="gene ID" value="Aqu2.1.25551"/>
</dbReference>
<dbReference type="InterPro" id="IPR036770">
    <property type="entry name" value="Ankyrin_rpt-contain_sf"/>
</dbReference>
<dbReference type="Gene3D" id="1.25.40.20">
    <property type="entry name" value="Ankyrin repeat-containing domain"/>
    <property type="match status" value="1"/>
</dbReference>
<dbReference type="InParanoid" id="A0A1X7UDH7"/>